<sequence length="61" mass="6987">MPHIHDIMMMLVDKTAFGKIDLIRAYQQIPDTPETAATTPIAPKRYNNNKYIMLASMKCFS</sequence>
<organism evidence="1 2">
    <name type="scientific">Trichinella pseudospiralis</name>
    <name type="common">Parasitic roundworm</name>
    <dbReference type="NCBI Taxonomy" id="6337"/>
    <lineage>
        <taxon>Eukaryota</taxon>
        <taxon>Metazoa</taxon>
        <taxon>Ecdysozoa</taxon>
        <taxon>Nematoda</taxon>
        <taxon>Enoplea</taxon>
        <taxon>Dorylaimia</taxon>
        <taxon>Trichinellida</taxon>
        <taxon>Trichinellidae</taxon>
        <taxon>Trichinella</taxon>
    </lineage>
</organism>
<evidence type="ECO:0000313" key="2">
    <source>
        <dbReference type="Proteomes" id="UP000054815"/>
    </source>
</evidence>
<comment type="caution">
    <text evidence="1">The sequence shown here is derived from an EMBL/GenBank/DDBJ whole genome shotgun (WGS) entry which is preliminary data.</text>
</comment>
<evidence type="ECO:0000313" key="1">
    <source>
        <dbReference type="EMBL" id="KRX88759.1"/>
    </source>
</evidence>
<dbReference type="EMBL" id="JYDU01000223">
    <property type="protein sequence ID" value="KRX88759.1"/>
    <property type="molecule type" value="Genomic_DNA"/>
</dbReference>
<dbReference type="AlphaFoldDB" id="A0A0V0XLM9"/>
<gene>
    <name evidence="1" type="ORF">T4E_3309</name>
</gene>
<name>A0A0V0XLM9_TRIPS</name>
<protein>
    <submittedName>
        <fullName evidence="1">Uncharacterized protein</fullName>
    </submittedName>
</protein>
<reference evidence="1 2" key="1">
    <citation type="submission" date="2015-01" db="EMBL/GenBank/DDBJ databases">
        <title>Evolution of Trichinella species and genotypes.</title>
        <authorList>
            <person name="Korhonen P.K."/>
            <person name="Edoardo P."/>
            <person name="Giuseppe L.R."/>
            <person name="Gasser R.B."/>
        </authorList>
    </citation>
    <scope>NUCLEOTIDE SEQUENCE [LARGE SCALE GENOMIC DNA]</scope>
    <source>
        <strain evidence="1">ISS141</strain>
    </source>
</reference>
<dbReference type="Proteomes" id="UP000054815">
    <property type="component" value="Unassembled WGS sequence"/>
</dbReference>
<accession>A0A0V0XLM9</accession>
<proteinExistence type="predicted"/>